<accession>A0ABR1BVG8</accession>
<proteinExistence type="predicted"/>
<evidence type="ECO:0000313" key="1">
    <source>
        <dbReference type="EMBL" id="KAK6729895.1"/>
    </source>
</evidence>
<organism evidence="1 2">
    <name type="scientific">Necator americanus</name>
    <name type="common">Human hookworm</name>
    <dbReference type="NCBI Taxonomy" id="51031"/>
    <lineage>
        <taxon>Eukaryota</taxon>
        <taxon>Metazoa</taxon>
        <taxon>Ecdysozoa</taxon>
        <taxon>Nematoda</taxon>
        <taxon>Chromadorea</taxon>
        <taxon>Rhabditida</taxon>
        <taxon>Rhabditina</taxon>
        <taxon>Rhabditomorpha</taxon>
        <taxon>Strongyloidea</taxon>
        <taxon>Ancylostomatidae</taxon>
        <taxon>Bunostominae</taxon>
        <taxon>Necator</taxon>
    </lineage>
</organism>
<evidence type="ECO:0000313" key="2">
    <source>
        <dbReference type="Proteomes" id="UP001303046"/>
    </source>
</evidence>
<dbReference type="PANTHER" id="PTHR31751:SF42">
    <property type="entry name" value="PROTEIN CBG10204"/>
    <property type="match status" value="1"/>
</dbReference>
<sequence>MASGLLYKRGPSLLDRMKWQGTLASMHLVIPLEKRGVWKAVVTSLAKKEQVGTALTYRWALDQAEKAEILEMTELPKWKIAGETAAVAAEARMDEVARIINDCLDTAVAPGALQIYKRVRRDFQKFAEKFRVPVQAIHKLRNLAYLIDKGRTRTLSYNLAALTHFFGPLPTVDDEIQRALLRTGNKKRPPVRHRTKATGEDVEKVAGSLYTPTKDTIGSSFDPTFDVQYLPYQDTGLPKKYFMVEEEQQELLQLFRFCPQCEDSRRKHCATSPARDRICRTLSLDEMFSRRRPDEALGKTEACYSQRQDVQGQCCGCSCSDNNRTSTVELERWAKQFGLALFSKSTFWRYFGRTKPALEEVYGRHQSEVLSKVREHNKDGLDLAADGAYDSRGYSALIGKVPVCDLETKLVLHTEVLHRTENTGECQWKDGD</sequence>
<reference evidence="1 2" key="1">
    <citation type="submission" date="2023-08" db="EMBL/GenBank/DDBJ databases">
        <title>A Necator americanus chromosomal reference genome.</title>
        <authorList>
            <person name="Ilik V."/>
            <person name="Petrzelkova K.J."/>
            <person name="Pardy F."/>
            <person name="Fuh T."/>
            <person name="Niatou-Singa F.S."/>
            <person name="Gouil Q."/>
            <person name="Baker L."/>
            <person name="Ritchie M.E."/>
            <person name="Jex A.R."/>
            <person name="Gazzola D."/>
            <person name="Li H."/>
            <person name="Toshio Fujiwara R."/>
            <person name="Zhan B."/>
            <person name="Aroian R.V."/>
            <person name="Pafco B."/>
            <person name="Schwarz E.M."/>
        </authorList>
    </citation>
    <scope>NUCLEOTIDE SEQUENCE [LARGE SCALE GENOMIC DNA]</scope>
    <source>
        <strain evidence="1 2">Aroian</strain>
        <tissue evidence="1">Whole animal</tissue>
    </source>
</reference>
<keyword evidence="2" id="KW-1185">Reference proteome</keyword>
<dbReference type="EMBL" id="JAVFWL010000001">
    <property type="protein sequence ID" value="KAK6729895.1"/>
    <property type="molecule type" value="Genomic_DNA"/>
</dbReference>
<dbReference type="Proteomes" id="UP001303046">
    <property type="component" value="Unassembled WGS sequence"/>
</dbReference>
<comment type="caution">
    <text evidence="1">The sequence shown here is derived from an EMBL/GenBank/DDBJ whole genome shotgun (WGS) entry which is preliminary data.</text>
</comment>
<name>A0ABR1BVG8_NECAM</name>
<protein>
    <submittedName>
        <fullName evidence="1">Uncharacterized protein</fullName>
    </submittedName>
</protein>
<dbReference type="PANTHER" id="PTHR31751">
    <property type="entry name" value="SI:CH211-108C17.2-RELATED-RELATED"/>
    <property type="match status" value="1"/>
</dbReference>
<gene>
    <name evidence="1" type="primary">Necator_chrI.g2886</name>
    <name evidence="1" type="ORF">RB195_006757</name>
</gene>